<accession>A4IN62</accession>
<dbReference type="Proteomes" id="UP000001578">
    <property type="component" value="Chromosome"/>
</dbReference>
<dbReference type="KEGG" id="gtn:GTNG_1396"/>
<reference evidence="2 3" key="1">
    <citation type="journal article" date="2007" name="Proc. Natl. Acad. Sci. U.S.A.">
        <title>Genome and proteome of long-chain alkane degrading Geobacillus thermodenitrificans NG80-2 isolated from a deep-subsurface oil reservoir.</title>
        <authorList>
            <person name="Feng L."/>
            <person name="Wang W."/>
            <person name="Cheng J."/>
            <person name="Ren Y."/>
            <person name="Zhao G."/>
            <person name="Gao C."/>
            <person name="Tang Y."/>
            <person name="Liu X."/>
            <person name="Han W."/>
            <person name="Peng X."/>
            <person name="Liu R."/>
            <person name="Wang L."/>
        </authorList>
    </citation>
    <scope>NUCLEOTIDE SEQUENCE [LARGE SCALE GENOMIC DNA]</scope>
    <source>
        <strain evidence="2 3">NG80-2</strain>
    </source>
</reference>
<evidence type="ECO:0000313" key="2">
    <source>
        <dbReference type="EMBL" id="ABO66766.1"/>
    </source>
</evidence>
<gene>
    <name evidence="2" type="ordered locus">GTNG_1396</name>
</gene>
<name>A4IN62_GEOTN</name>
<dbReference type="AlphaFoldDB" id="A4IN62"/>
<keyword evidence="1" id="KW-1133">Transmembrane helix</keyword>
<sequence length="159" mass="18176">MTIIRFYPFTIIHLSFSFFSLTKPMPATPQRRTIIHCSTSFFSILFIHFSQSSPFVQTSYIIFVRKVTVTTVSYSYDSVKAGKSAGWHSCLTTVLGDEFEKEEGYSMAKPEWTKTTTTIQQTKKEKEPGLGGTLASVFLLGFFIIFAWVSVYFLFLNRI</sequence>
<evidence type="ECO:0000256" key="1">
    <source>
        <dbReference type="SAM" id="Phobius"/>
    </source>
</evidence>
<dbReference type="HOGENOM" id="CLU_1658323_0_0_9"/>
<dbReference type="EMBL" id="CP000557">
    <property type="protein sequence ID" value="ABO66766.1"/>
    <property type="molecule type" value="Genomic_DNA"/>
</dbReference>
<protein>
    <submittedName>
        <fullName evidence="2">Uncharacterized protein</fullName>
    </submittedName>
</protein>
<dbReference type="eggNOG" id="ENOG5033KUF">
    <property type="taxonomic scope" value="Bacteria"/>
</dbReference>
<feature type="transmembrane region" description="Helical" evidence="1">
    <location>
        <begin position="134"/>
        <end position="155"/>
    </location>
</feature>
<proteinExistence type="predicted"/>
<organism evidence="2 3">
    <name type="scientific">Geobacillus thermodenitrificans (strain NG80-2)</name>
    <dbReference type="NCBI Taxonomy" id="420246"/>
    <lineage>
        <taxon>Bacteria</taxon>
        <taxon>Bacillati</taxon>
        <taxon>Bacillota</taxon>
        <taxon>Bacilli</taxon>
        <taxon>Bacillales</taxon>
        <taxon>Anoxybacillaceae</taxon>
        <taxon>Geobacillus</taxon>
    </lineage>
</organism>
<keyword evidence="1" id="KW-0812">Transmembrane</keyword>
<evidence type="ECO:0000313" key="3">
    <source>
        <dbReference type="Proteomes" id="UP000001578"/>
    </source>
</evidence>
<keyword evidence="1" id="KW-0472">Membrane</keyword>